<organism evidence="2 3">
    <name type="scientific">Vulcanisaeta souniana JCM 11219</name>
    <dbReference type="NCBI Taxonomy" id="1293586"/>
    <lineage>
        <taxon>Archaea</taxon>
        <taxon>Thermoproteota</taxon>
        <taxon>Thermoprotei</taxon>
        <taxon>Thermoproteales</taxon>
        <taxon>Thermoproteaceae</taxon>
        <taxon>Vulcanisaeta</taxon>
    </lineage>
</organism>
<feature type="transmembrane region" description="Helical" evidence="1">
    <location>
        <begin position="75"/>
        <end position="99"/>
    </location>
</feature>
<keyword evidence="1" id="KW-0812">Transmembrane</keyword>
<evidence type="ECO:0000256" key="1">
    <source>
        <dbReference type="SAM" id="Phobius"/>
    </source>
</evidence>
<reference evidence="3" key="1">
    <citation type="submission" date="2022-09" db="EMBL/GenBank/DDBJ databases">
        <title>Complete genome sequence of Vulcanisaeta souniana.</title>
        <authorList>
            <person name="Kato S."/>
            <person name="Itoh T."/>
            <person name="Ohkuma M."/>
        </authorList>
    </citation>
    <scope>NUCLEOTIDE SEQUENCE [LARGE SCALE GENOMIC DNA]</scope>
    <source>
        <strain evidence="3">JCM 11219</strain>
    </source>
</reference>
<name>A0ABN6SPV1_9CREN</name>
<gene>
    <name evidence="2" type="ORF">Vsou_09680</name>
</gene>
<evidence type="ECO:0000313" key="3">
    <source>
        <dbReference type="Proteomes" id="UP001060771"/>
    </source>
</evidence>
<dbReference type="Proteomes" id="UP001060771">
    <property type="component" value="Chromosome"/>
</dbReference>
<keyword evidence="1" id="KW-1133">Transmembrane helix</keyword>
<protein>
    <submittedName>
        <fullName evidence="2">Uncharacterized protein</fullName>
    </submittedName>
</protein>
<evidence type="ECO:0000313" key="2">
    <source>
        <dbReference type="EMBL" id="BDR91875.1"/>
    </source>
</evidence>
<proteinExistence type="predicted"/>
<keyword evidence="3" id="KW-1185">Reference proteome</keyword>
<dbReference type="GeneID" id="76206516"/>
<keyword evidence="1" id="KW-0472">Membrane</keyword>
<dbReference type="RefSeq" id="WP_054843241.1">
    <property type="nucleotide sequence ID" value="NZ_AP026830.1"/>
</dbReference>
<dbReference type="EMBL" id="AP026830">
    <property type="protein sequence ID" value="BDR91875.1"/>
    <property type="molecule type" value="Genomic_DNA"/>
</dbReference>
<accession>A0ABN6SPV1</accession>
<sequence>MNKHYILGKGKCPRCGMEGTVLLRVSGSRPYVYVRHGRVWHYIGTLDRVNLESIITSKAHPGITIKYHNVMCSKAVIIAVLTIMTIVITTGIIMGYLTLNNVNINADSINNTINTILISHSNFNISDEFIITNHSEINICPLINDID</sequence>